<organism evidence="2 3">
    <name type="scientific">Sarcophilus harrisii</name>
    <name type="common">Tasmanian devil</name>
    <name type="synonym">Sarcophilus laniarius</name>
    <dbReference type="NCBI Taxonomy" id="9305"/>
    <lineage>
        <taxon>Eukaryota</taxon>
        <taxon>Metazoa</taxon>
        <taxon>Chordata</taxon>
        <taxon>Craniata</taxon>
        <taxon>Vertebrata</taxon>
        <taxon>Euteleostomi</taxon>
        <taxon>Mammalia</taxon>
        <taxon>Metatheria</taxon>
        <taxon>Dasyuromorphia</taxon>
        <taxon>Dasyuridae</taxon>
        <taxon>Sarcophilus</taxon>
    </lineage>
</organism>
<protein>
    <recommendedName>
        <fullName evidence="4">TTF-type domain-containing protein</fullName>
    </recommendedName>
</protein>
<dbReference type="PANTHER" id="PTHR46289:SF14">
    <property type="entry name" value="DUF4371 DOMAIN-CONTAINING PROTEIN"/>
    <property type="match status" value="1"/>
</dbReference>
<dbReference type="GeneTree" id="ENSGT00940000157337"/>
<evidence type="ECO:0000256" key="1">
    <source>
        <dbReference type="SAM" id="MobiDB-lite"/>
    </source>
</evidence>
<evidence type="ECO:0000313" key="2">
    <source>
        <dbReference type="Ensembl" id="ENSSHAP00000032414.1"/>
    </source>
</evidence>
<accession>A0A7N4P4C5</accession>
<evidence type="ECO:0000313" key="3">
    <source>
        <dbReference type="Proteomes" id="UP000007648"/>
    </source>
</evidence>
<name>A0A7N4P4C5_SARHA</name>
<dbReference type="InParanoid" id="A0A7N4P4C5"/>
<dbReference type="InterPro" id="IPR052958">
    <property type="entry name" value="IFN-induced_PKR_regulator"/>
</dbReference>
<dbReference type="KEGG" id="shr:105750827"/>
<dbReference type="AlphaFoldDB" id="A0A7N4P4C5"/>
<dbReference type="OrthoDB" id="10062065at2759"/>
<reference evidence="2" key="3">
    <citation type="submission" date="2025-09" db="UniProtKB">
        <authorList>
            <consortium name="Ensembl"/>
        </authorList>
    </citation>
    <scope>IDENTIFICATION</scope>
</reference>
<sequence length="787" mass="86804">MEEPAQQRRCLSGAQKRKPARPAPEAPHKLPRAASSLLPAGRAAPGPEMELDSQSSKKGEDCPLGGGALDLSVTRPAQQASLPEPPRAPDQEDIGLLDRWRLTEGQKRAILASRWVPPSNFQFPKRLMGSGASQKYRRCSAQLLQDYQFARYSCHLDGVFCGPCFVFNSNKETVLVSTPLKDWSNGKKILERHSRSKEHGRAAVKTEAFAAYELKKKLSEQGQLALKRMVRLILLCGRHHILLGPGPTVTKTLDTLSRYMAELDPLLQENLSSGPCAARQSSERTQEELIQLIGLQIQSKVLARVRDAKFFSLIVGGGSGRSSSLSLSLRYVHRPSEGPVEICEDPIDFIEAPGAAESLLKLFLQRMSAWGLQKELLRGYSYRGPGPQRGQRARVCTLLPGAVCSASGHQLPAAVLHSCDLRPVTKLLDTLSKTSLALRSSAELLSPRLLAPGAFLDVGGHPGEGDDGPEEVGGRADPWHPHLADVLRAFRDEYPAILSALRKAAEHCGDAESLFYSLTKFDFLVTLVSVEFILSCTKSLPLDLQQGDPDLLHLSAEANLILQRLRKMKDKDDPGFEVLYDDVKLLAASVGVEESPPLVCGQPVSPDDFNTQDLREGYKTSLFIPFLDHVMSELQEQLLDSSPRFLAQYLIPDKLPLLESQEAEAALHDAFQGDLPSPDSFHLELQRWRENWTEVPREERPSSLLNALQHLNPFRFPSINAALSVLATMPISVAPGERASRALERARMWQQDPGQASQLPGLALMAIHQDIEVDVDQVLRGLHLFTH</sequence>
<feature type="region of interest" description="Disordered" evidence="1">
    <location>
        <begin position="1"/>
        <end position="70"/>
    </location>
</feature>
<reference evidence="2 3" key="1">
    <citation type="journal article" date="2011" name="Proc. Natl. Acad. Sci. U.S.A.">
        <title>Genetic diversity and population structure of the endangered marsupial Sarcophilus harrisii (Tasmanian devil).</title>
        <authorList>
            <person name="Miller W."/>
            <person name="Hayes V.M."/>
            <person name="Ratan A."/>
            <person name="Petersen D.C."/>
            <person name="Wittekindt N.E."/>
            <person name="Miller J."/>
            <person name="Walenz B."/>
            <person name="Knight J."/>
            <person name="Qi J."/>
            <person name="Zhao F."/>
            <person name="Wang Q."/>
            <person name="Bedoya-Reina O.C."/>
            <person name="Katiyar N."/>
            <person name="Tomsho L.P."/>
            <person name="Kasson L.M."/>
            <person name="Hardie R.A."/>
            <person name="Woodbridge P."/>
            <person name="Tindall E.A."/>
            <person name="Bertelsen M.F."/>
            <person name="Dixon D."/>
            <person name="Pyecroft S."/>
            <person name="Helgen K.M."/>
            <person name="Lesk A.M."/>
            <person name="Pringle T.H."/>
            <person name="Patterson N."/>
            <person name="Zhang Y."/>
            <person name="Kreiss A."/>
            <person name="Woods G.M."/>
            <person name="Jones M.E."/>
            <person name="Schuster S.C."/>
        </authorList>
    </citation>
    <scope>NUCLEOTIDE SEQUENCE [LARGE SCALE GENOMIC DNA]</scope>
</reference>
<reference evidence="2" key="2">
    <citation type="submission" date="2025-08" db="UniProtKB">
        <authorList>
            <consortium name="Ensembl"/>
        </authorList>
    </citation>
    <scope>IDENTIFICATION</scope>
</reference>
<dbReference type="PANTHER" id="PTHR46289">
    <property type="entry name" value="52 KDA REPRESSOR OF THE INHIBITOR OF THE PROTEIN KINASE-LIKE PROTEIN-RELATED"/>
    <property type="match status" value="1"/>
</dbReference>
<dbReference type="RefSeq" id="XP_012407303.1">
    <property type="nucleotide sequence ID" value="XM_012551849.3"/>
</dbReference>
<dbReference type="Ensembl" id="ENSSHAT00000038338.1">
    <property type="protein sequence ID" value="ENSSHAP00000032414.1"/>
    <property type="gene ID" value="ENSSHAG00000027107.1"/>
</dbReference>
<proteinExistence type="predicted"/>
<dbReference type="GeneID" id="105750827"/>
<gene>
    <name evidence="2" type="primary">LOC105750827</name>
</gene>
<dbReference type="Proteomes" id="UP000007648">
    <property type="component" value="Unassembled WGS sequence"/>
</dbReference>
<keyword evidence="3" id="KW-1185">Reference proteome</keyword>
<evidence type="ECO:0008006" key="4">
    <source>
        <dbReference type="Google" id="ProtNLM"/>
    </source>
</evidence>